<dbReference type="PANTHER" id="PTHR45138:SF9">
    <property type="entry name" value="DIGUANYLATE CYCLASE DGCM-RELATED"/>
    <property type="match status" value="1"/>
</dbReference>
<dbReference type="FunFam" id="3.30.70.270:FF:000001">
    <property type="entry name" value="Diguanylate cyclase domain protein"/>
    <property type="match status" value="1"/>
</dbReference>
<dbReference type="SMART" id="SM00267">
    <property type="entry name" value="GGDEF"/>
    <property type="match status" value="1"/>
</dbReference>
<organism evidence="6 7">
    <name type="scientific">Chromohalobacter israelensis (strain ATCC BAA-138 / DSM 3043 / CIP 106854 / NCIMB 13768 / 1H11)</name>
    <name type="common">Chromohalobacter salexigens</name>
    <dbReference type="NCBI Taxonomy" id="290398"/>
    <lineage>
        <taxon>Bacteria</taxon>
        <taxon>Pseudomonadati</taxon>
        <taxon>Pseudomonadota</taxon>
        <taxon>Gammaproteobacteria</taxon>
        <taxon>Oceanospirillales</taxon>
        <taxon>Halomonadaceae</taxon>
        <taxon>Chromohalobacter</taxon>
    </lineage>
</organism>
<dbReference type="PANTHER" id="PTHR45138">
    <property type="entry name" value="REGULATORY COMPONENTS OF SENSORY TRANSDUCTION SYSTEM"/>
    <property type="match status" value="1"/>
</dbReference>
<dbReference type="KEGG" id="csa:Csal_0689"/>
<dbReference type="STRING" id="290398.Csal_0689"/>
<keyword evidence="7" id="KW-1185">Reference proteome</keyword>
<feature type="transmembrane region" description="Helical" evidence="4">
    <location>
        <begin position="54"/>
        <end position="73"/>
    </location>
</feature>
<keyword evidence="4" id="KW-1133">Transmembrane helix</keyword>
<dbReference type="eggNOG" id="COG3706">
    <property type="taxonomic scope" value="Bacteria"/>
</dbReference>
<evidence type="ECO:0000256" key="2">
    <source>
        <dbReference type="ARBA" id="ARBA00012528"/>
    </source>
</evidence>
<dbReference type="EMBL" id="CP000285">
    <property type="protein sequence ID" value="ABE58050.1"/>
    <property type="molecule type" value="Genomic_DNA"/>
</dbReference>
<dbReference type="InterPro" id="IPR050469">
    <property type="entry name" value="Diguanylate_Cyclase"/>
</dbReference>
<evidence type="ECO:0000313" key="6">
    <source>
        <dbReference type="EMBL" id="ABE58050.1"/>
    </source>
</evidence>
<dbReference type="InterPro" id="IPR043128">
    <property type="entry name" value="Rev_trsase/Diguanyl_cyclase"/>
</dbReference>
<protein>
    <recommendedName>
        <fullName evidence="2">diguanylate cyclase</fullName>
        <ecNumber evidence="2">2.7.7.65</ecNumber>
    </recommendedName>
</protein>
<feature type="transmembrane region" description="Helical" evidence="4">
    <location>
        <begin position="182"/>
        <end position="206"/>
    </location>
</feature>
<dbReference type="OrthoDB" id="9759607at2"/>
<dbReference type="GO" id="GO:0043709">
    <property type="term" value="P:cell adhesion involved in single-species biofilm formation"/>
    <property type="evidence" value="ECO:0007669"/>
    <property type="project" value="TreeGrafter"/>
</dbReference>
<evidence type="ECO:0000256" key="3">
    <source>
        <dbReference type="ARBA" id="ARBA00034247"/>
    </source>
</evidence>
<feature type="domain" description="GGDEF" evidence="5">
    <location>
        <begin position="247"/>
        <end position="379"/>
    </location>
</feature>
<dbReference type="GO" id="GO:0005886">
    <property type="term" value="C:plasma membrane"/>
    <property type="evidence" value="ECO:0007669"/>
    <property type="project" value="TreeGrafter"/>
</dbReference>
<dbReference type="GO" id="GO:1902201">
    <property type="term" value="P:negative regulation of bacterial-type flagellum-dependent cell motility"/>
    <property type="evidence" value="ECO:0007669"/>
    <property type="project" value="TreeGrafter"/>
</dbReference>
<dbReference type="AlphaFoldDB" id="Q1QZQ8"/>
<dbReference type="EC" id="2.7.7.65" evidence="2"/>
<feature type="transmembrane region" description="Helical" evidence="4">
    <location>
        <begin position="104"/>
        <end position="125"/>
    </location>
</feature>
<dbReference type="InterPro" id="IPR029787">
    <property type="entry name" value="Nucleotide_cyclase"/>
</dbReference>
<evidence type="ECO:0000256" key="4">
    <source>
        <dbReference type="SAM" id="Phobius"/>
    </source>
</evidence>
<feature type="transmembrane region" description="Helical" evidence="4">
    <location>
        <begin position="153"/>
        <end position="170"/>
    </location>
</feature>
<gene>
    <name evidence="6" type="ordered locus">Csal_0689</name>
</gene>
<dbReference type="HOGENOM" id="CLU_000445_11_1_6"/>
<comment type="cofactor">
    <cofactor evidence="1">
        <name>Mg(2+)</name>
        <dbReference type="ChEBI" id="CHEBI:18420"/>
    </cofactor>
</comment>
<name>Q1QZQ8_CHRI1</name>
<dbReference type="Gene3D" id="3.30.70.270">
    <property type="match status" value="1"/>
</dbReference>
<sequence length="413" mass="45523">MQGKVRRMTWPNAMKRDSLIMPLRLHRPWGEGGPPLPPRCPLPPERRRYFDTFAHLYGMALVAYAGLMMPLFLWLGHPWPVGIVLASLIVTLIARGLHLRGHMAWGAGLLWAVMVVLICEAIRLYGAGVGFEFYVGLALLVLHISALPRACKIVLSCLLIGVVGILLISVHRDMPPASLSPAMATGLLWINLAMMGMLFGGVLMGLEGVTERLERTYRREALHDMLTGALNRRAILSIAERWRRAQCPFALVLLDVDHFKRFNDLHGHATGDAALCHLVNCLQQGLREGDMLGRYGGEEFMLLLPGMTRGAAMTVAERIAALVREQPLALPDKSLGMTVSQGIAAEDEAATLGEMIELADRRLYAAKHAGRDRVMAWDAFETLSPLPDQRIAEGAEACAFSPPRRHDDSVIKA</sequence>
<feature type="transmembrane region" description="Helical" evidence="4">
    <location>
        <begin position="131"/>
        <end position="148"/>
    </location>
</feature>
<feature type="transmembrane region" description="Helical" evidence="4">
    <location>
        <begin position="79"/>
        <end position="97"/>
    </location>
</feature>
<keyword evidence="4" id="KW-0472">Membrane</keyword>
<dbReference type="Proteomes" id="UP000000239">
    <property type="component" value="Chromosome"/>
</dbReference>
<proteinExistence type="predicted"/>
<dbReference type="InterPro" id="IPR000160">
    <property type="entry name" value="GGDEF_dom"/>
</dbReference>
<dbReference type="NCBIfam" id="TIGR00254">
    <property type="entry name" value="GGDEF"/>
    <property type="match status" value="1"/>
</dbReference>
<reference evidence="6 7" key="1">
    <citation type="journal article" date="2011" name="Stand. Genomic Sci.">
        <title>Complete genome sequence of the halophilic and highly halotolerant Chromohalobacter salexigens type strain (1H11(T)).</title>
        <authorList>
            <person name="Copeland A."/>
            <person name="O'Connor K."/>
            <person name="Lucas S."/>
            <person name="Lapidus A."/>
            <person name="Berry K.W."/>
            <person name="Detter J.C."/>
            <person name="Del Rio T.G."/>
            <person name="Hammon N."/>
            <person name="Dalin E."/>
            <person name="Tice H."/>
            <person name="Pitluck S."/>
            <person name="Bruce D."/>
            <person name="Goodwin L."/>
            <person name="Han C."/>
            <person name="Tapia R."/>
            <person name="Saunders E."/>
            <person name="Schmutz J."/>
            <person name="Brettin T."/>
            <person name="Larimer F."/>
            <person name="Land M."/>
            <person name="Hauser L."/>
            <person name="Vargas C."/>
            <person name="Nieto J.J."/>
            <person name="Kyrpides N.C."/>
            <person name="Ivanova N."/>
            <person name="Goker M."/>
            <person name="Klenk H.P."/>
            <person name="Csonka L.N."/>
            <person name="Woyke T."/>
        </authorList>
    </citation>
    <scope>NUCLEOTIDE SEQUENCE [LARGE SCALE GENOMIC DNA]</scope>
    <source>
        <strain evidence="7">ATCC BAA-138 / DSM 3043 / CIP 106854 / NCIMB 13768 / 1H11</strain>
    </source>
</reference>
<evidence type="ECO:0000256" key="1">
    <source>
        <dbReference type="ARBA" id="ARBA00001946"/>
    </source>
</evidence>
<evidence type="ECO:0000313" key="7">
    <source>
        <dbReference type="Proteomes" id="UP000000239"/>
    </source>
</evidence>
<dbReference type="Pfam" id="PF00990">
    <property type="entry name" value="GGDEF"/>
    <property type="match status" value="1"/>
</dbReference>
<keyword evidence="4" id="KW-0812">Transmembrane</keyword>
<evidence type="ECO:0000259" key="5">
    <source>
        <dbReference type="PROSITE" id="PS50887"/>
    </source>
</evidence>
<comment type="catalytic activity">
    <reaction evidence="3">
        <text>2 GTP = 3',3'-c-di-GMP + 2 diphosphate</text>
        <dbReference type="Rhea" id="RHEA:24898"/>
        <dbReference type="ChEBI" id="CHEBI:33019"/>
        <dbReference type="ChEBI" id="CHEBI:37565"/>
        <dbReference type="ChEBI" id="CHEBI:58805"/>
        <dbReference type="EC" id="2.7.7.65"/>
    </reaction>
</comment>
<dbReference type="SUPFAM" id="SSF55073">
    <property type="entry name" value="Nucleotide cyclase"/>
    <property type="match status" value="1"/>
</dbReference>
<accession>Q1QZQ8</accession>
<dbReference type="CDD" id="cd01949">
    <property type="entry name" value="GGDEF"/>
    <property type="match status" value="1"/>
</dbReference>
<dbReference type="GO" id="GO:0052621">
    <property type="term" value="F:diguanylate cyclase activity"/>
    <property type="evidence" value="ECO:0007669"/>
    <property type="project" value="UniProtKB-EC"/>
</dbReference>
<dbReference type="PROSITE" id="PS50887">
    <property type="entry name" value="GGDEF"/>
    <property type="match status" value="1"/>
</dbReference>